<organism evidence="1 2">
    <name type="scientific">Cocos nucifera</name>
    <name type="common">Coconut palm</name>
    <dbReference type="NCBI Taxonomy" id="13894"/>
    <lineage>
        <taxon>Eukaryota</taxon>
        <taxon>Viridiplantae</taxon>
        <taxon>Streptophyta</taxon>
        <taxon>Embryophyta</taxon>
        <taxon>Tracheophyta</taxon>
        <taxon>Spermatophyta</taxon>
        <taxon>Magnoliopsida</taxon>
        <taxon>Liliopsida</taxon>
        <taxon>Arecaceae</taxon>
        <taxon>Arecoideae</taxon>
        <taxon>Cocoseae</taxon>
        <taxon>Attaleinae</taxon>
        <taxon>Cocos</taxon>
    </lineage>
</organism>
<keyword evidence="1" id="KW-0804">Transcription</keyword>
<dbReference type="OrthoDB" id="1162399at2759"/>
<dbReference type="Proteomes" id="UP000797356">
    <property type="component" value="Chromosome 3"/>
</dbReference>
<reference evidence="1" key="2">
    <citation type="submission" date="2019-07" db="EMBL/GenBank/DDBJ databases">
        <authorList>
            <person name="Yang Y."/>
            <person name="Bocs S."/>
            <person name="Baudouin L."/>
        </authorList>
    </citation>
    <scope>NUCLEOTIDE SEQUENCE</scope>
    <source>
        <tissue evidence="1">Spear leaf of Hainan Tall coconut</tissue>
    </source>
</reference>
<comment type="caution">
    <text evidence="1">The sequence shown here is derived from an EMBL/GenBank/DDBJ whole genome shotgun (WGS) entry which is preliminary data.</text>
</comment>
<dbReference type="Gene3D" id="2.40.50.140">
    <property type="entry name" value="Nucleic acid-binding proteins"/>
    <property type="match status" value="1"/>
</dbReference>
<dbReference type="GO" id="GO:0000428">
    <property type="term" value="C:DNA-directed RNA polymerase complex"/>
    <property type="evidence" value="ECO:0007669"/>
    <property type="project" value="UniProtKB-KW"/>
</dbReference>
<dbReference type="EMBL" id="CM017874">
    <property type="protein sequence ID" value="KAG1334088.1"/>
    <property type="molecule type" value="Genomic_DNA"/>
</dbReference>
<reference evidence="1" key="1">
    <citation type="journal article" date="2017" name="Gigascience">
        <title>The genome draft of coconut (Cocos nucifera).</title>
        <authorList>
            <person name="Xiao Y."/>
            <person name="Xu P."/>
            <person name="Fan H."/>
            <person name="Baudouin L."/>
            <person name="Xia W."/>
            <person name="Bocs S."/>
            <person name="Xu J."/>
            <person name="Li Q."/>
            <person name="Guo A."/>
            <person name="Zhou L."/>
            <person name="Li J."/>
            <person name="Wu Y."/>
            <person name="Ma Z."/>
            <person name="Armero A."/>
            <person name="Issali A.E."/>
            <person name="Liu N."/>
            <person name="Peng M."/>
            <person name="Yang Y."/>
        </authorList>
    </citation>
    <scope>NUCLEOTIDE SEQUENCE</scope>
    <source>
        <tissue evidence="1">Spear leaf of Hainan Tall coconut</tissue>
    </source>
</reference>
<protein>
    <submittedName>
        <fullName evidence="1">Putative DNA-directed RNA polymerase V subunit 7</fullName>
    </submittedName>
</protein>
<gene>
    <name evidence="1" type="ORF">COCNU_03G002070</name>
</gene>
<sequence length="56" mass="6836">MESIFLPEKMMKDYHYVAGENPLFLSDKHSKLEKDTIVRFKVLGFKWLEYDRNFSY</sequence>
<dbReference type="AlphaFoldDB" id="A0A8K0I1R6"/>
<evidence type="ECO:0000313" key="2">
    <source>
        <dbReference type="Proteomes" id="UP000797356"/>
    </source>
</evidence>
<accession>A0A8K0I1R6</accession>
<proteinExistence type="predicted"/>
<keyword evidence="2" id="KW-1185">Reference proteome</keyword>
<name>A0A8K0I1R6_COCNU</name>
<evidence type="ECO:0000313" key="1">
    <source>
        <dbReference type="EMBL" id="KAG1334088.1"/>
    </source>
</evidence>
<dbReference type="InterPro" id="IPR012340">
    <property type="entry name" value="NA-bd_OB-fold"/>
</dbReference>
<keyword evidence="1" id="KW-0240">DNA-directed RNA polymerase</keyword>